<organism evidence="2 3">
    <name type="scientific">Trifolium pratense</name>
    <name type="common">Red clover</name>
    <dbReference type="NCBI Taxonomy" id="57577"/>
    <lineage>
        <taxon>Eukaryota</taxon>
        <taxon>Viridiplantae</taxon>
        <taxon>Streptophyta</taxon>
        <taxon>Embryophyta</taxon>
        <taxon>Tracheophyta</taxon>
        <taxon>Spermatophyta</taxon>
        <taxon>Magnoliopsida</taxon>
        <taxon>eudicotyledons</taxon>
        <taxon>Gunneridae</taxon>
        <taxon>Pentapetalae</taxon>
        <taxon>rosids</taxon>
        <taxon>fabids</taxon>
        <taxon>Fabales</taxon>
        <taxon>Fabaceae</taxon>
        <taxon>Papilionoideae</taxon>
        <taxon>50 kb inversion clade</taxon>
        <taxon>NPAAA clade</taxon>
        <taxon>Hologalegina</taxon>
        <taxon>IRL clade</taxon>
        <taxon>Trifolieae</taxon>
        <taxon>Trifolium</taxon>
    </lineage>
</organism>
<dbReference type="Pfam" id="PF13966">
    <property type="entry name" value="zf-RVT"/>
    <property type="match status" value="1"/>
</dbReference>
<accession>A0A2K3LAV4</accession>
<comment type="caution">
    <text evidence="2">The sequence shown here is derived from an EMBL/GenBank/DDBJ whole genome shotgun (WGS) entry which is preliminary data.</text>
</comment>
<reference evidence="2 3" key="1">
    <citation type="journal article" date="2014" name="Am. J. Bot.">
        <title>Genome assembly and annotation for red clover (Trifolium pratense; Fabaceae).</title>
        <authorList>
            <person name="Istvanek J."/>
            <person name="Jaros M."/>
            <person name="Krenek A."/>
            <person name="Repkova J."/>
        </authorList>
    </citation>
    <scope>NUCLEOTIDE SEQUENCE [LARGE SCALE GENOMIC DNA]</scope>
    <source>
        <strain evidence="3">cv. Tatra</strain>
        <tissue evidence="2">Young leaves</tissue>
    </source>
</reference>
<evidence type="ECO:0000313" key="3">
    <source>
        <dbReference type="Proteomes" id="UP000236291"/>
    </source>
</evidence>
<evidence type="ECO:0000313" key="2">
    <source>
        <dbReference type="EMBL" id="PNX75644.1"/>
    </source>
</evidence>
<dbReference type="AlphaFoldDB" id="A0A2K3LAV4"/>
<protein>
    <submittedName>
        <fullName evidence="2">Ribonuclease H</fullName>
    </submittedName>
</protein>
<dbReference type="Proteomes" id="UP000236291">
    <property type="component" value="Unassembled WGS sequence"/>
</dbReference>
<evidence type="ECO:0000259" key="1">
    <source>
        <dbReference type="Pfam" id="PF13966"/>
    </source>
</evidence>
<feature type="domain" description="Reverse transcriptase zinc-binding" evidence="1">
    <location>
        <begin position="20"/>
        <end position="73"/>
    </location>
</feature>
<dbReference type="InterPro" id="IPR026960">
    <property type="entry name" value="RVT-Znf"/>
</dbReference>
<proteinExistence type="predicted"/>
<name>A0A2K3LAV4_TRIPR</name>
<reference evidence="2 3" key="2">
    <citation type="journal article" date="2017" name="Front. Plant Sci.">
        <title>Gene Classification and Mining of Molecular Markers Useful in Red Clover (Trifolium pratense) Breeding.</title>
        <authorList>
            <person name="Istvanek J."/>
            <person name="Dluhosova J."/>
            <person name="Dluhos P."/>
            <person name="Patkova L."/>
            <person name="Nedelnik J."/>
            <person name="Repkova J."/>
        </authorList>
    </citation>
    <scope>NUCLEOTIDE SEQUENCE [LARGE SCALE GENOMIC DNA]</scope>
    <source>
        <strain evidence="3">cv. Tatra</strain>
        <tissue evidence="2">Young leaves</tissue>
    </source>
</reference>
<gene>
    <name evidence="2" type="ORF">L195_g031583</name>
</gene>
<sequence>MDQSQDKLLWKHTDSGDLELKEAYQFKMQQYQDLHWAQIIWSSDIPPSKSLLVWRLMHGKVPTDENLMLRGNALCGGIFRNHEADFIYGFFETLGVASFVFAELCGAMRAIEIAYRRIGDLFG</sequence>
<dbReference type="EMBL" id="ASHM01029357">
    <property type="protein sequence ID" value="PNX75644.1"/>
    <property type="molecule type" value="Genomic_DNA"/>
</dbReference>